<protein>
    <submittedName>
        <fullName evidence="2">Uncharacterized protein</fullName>
    </submittedName>
</protein>
<accession>A0A5C8M0N8</accession>
<evidence type="ECO:0000313" key="3">
    <source>
        <dbReference type="Proteomes" id="UP000321814"/>
    </source>
</evidence>
<dbReference type="Proteomes" id="UP000321814">
    <property type="component" value="Unassembled WGS sequence"/>
</dbReference>
<feature type="region of interest" description="Disordered" evidence="1">
    <location>
        <begin position="45"/>
        <end position="83"/>
    </location>
</feature>
<keyword evidence="3" id="KW-1185">Reference proteome</keyword>
<evidence type="ECO:0000313" key="2">
    <source>
        <dbReference type="EMBL" id="TXK83116.1"/>
    </source>
</evidence>
<dbReference type="AlphaFoldDB" id="A0A5C8M0N8"/>
<gene>
    <name evidence="2" type="ORF">FU839_02245</name>
</gene>
<evidence type="ECO:0000256" key="1">
    <source>
        <dbReference type="SAM" id="MobiDB-lite"/>
    </source>
</evidence>
<reference evidence="2 3" key="1">
    <citation type="submission" date="2019-08" db="EMBL/GenBank/DDBJ databases">
        <title>Draft genome analysis of Rheinheimera tangshanensis isolated from the roots of fresh rice plants (Oryza sativa).</title>
        <authorList>
            <person name="Yu Q."/>
            <person name="Qi Y."/>
            <person name="Zhang H."/>
            <person name="Pu J."/>
        </authorList>
    </citation>
    <scope>NUCLEOTIDE SEQUENCE [LARGE SCALE GENOMIC DNA]</scope>
    <source>
        <strain evidence="2 3">JA3-B52</strain>
    </source>
</reference>
<comment type="caution">
    <text evidence="2">The sequence shown here is derived from an EMBL/GenBank/DDBJ whole genome shotgun (WGS) entry which is preliminary data.</text>
</comment>
<organism evidence="2 3">
    <name type="scientific">Rheinheimera tangshanensis</name>
    <dbReference type="NCBI Taxonomy" id="400153"/>
    <lineage>
        <taxon>Bacteria</taxon>
        <taxon>Pseudomonadati</taxon>
        <taxon>Pseudomonadota</taxon>
        <taxon>Gammaproteobacteria</taxon>
        <taxon>Chromatiales</taxon>
        <taxon>Chromatiaceae</taxon>
        <taxon>Rheinheimera</taxon>
    </lineage>
</organism>
<dbReference type="RefSeq" id="WP_147902998.1">
    <property type="nucleotide sequence ID" value="NZ_BAAAGC010000002.1"/>
</dbReference>
<feature type="compositionally biased region" description="Basic and acidic residues" evidence="1">
    <location>
        <begin position="58"/>
        <end position="67"/>
    </location>
</feature>
<sequence>MASLTTSVDNIKLEARQFALSGGQTRSNPGSALARQLEPSVQQLKQQQLAEVLPEPQQQKEEPRQDSIRVSSTLGKAASSGQLSREEAIAIYREIANLL</sequence>
<proteinExistence type="predicted"/>
<name>A0A5C8M0N8_9GAMM</name>
<feature type="compositionally biased region" description="Polar residues" evidence="1">
    <location>
        <begin position="68"/>
        <end position="83"/>
    </location>
</feature>
<dbReference type="OrthoDB" id="5771901at2"/>
<dbReference type="EMBL" id="VRLR01000001">
    <property type="protein sequence ID" value="TXK83116.1"/>
    <property type="molecule type" value="Genomic_DNA"/>
</dbReference>